<dbReference type="InterPro" id="IPR014284">
    <property type="entry name" value="RNA_pol_sigma-70_dom"/>
</dbReference>
<name>A0A2W5GCM0_9SPHI</name>
<dbReference type="Pfam" id="PF04542">
    <property type="entry name" value="Sigma70_r2"/>
    <property type="match status" value="1"/>
</dbReference>
<dbReference type="SUPFAM" id="SSF88659">
    <property type="entry name" value="Sigma3 and sigma4 domains of RNA polymerase sigma factors"/>
    <property type="match status" value="1"/>
</dbReference>
<comment type="caution">
    <text evidence="7">The sequence shown here is derived from an EMBL/GenBank/DDBJ whole genome shotgun (WGS) entry which is preliminary data.</text>
</comment>
<dbReference type="InterPro" id="IPR007627">
    <property type="entry name" value="RNA_pol_sigma70_r2"/>
</dbReference>
<dbReference type="NCBIfam" id="TIGR02937">
    <property type="entry name" value="sigma70-ECF"/>
    <property type="match status" value="1"/>
</dbReference>
<dbReference type="Gene3D" id="1.10.1740.10">
    <property type="match status" value="1"/>
</dbReference>
<dbReference type="PANTHER" id="PTHR43133:SF8">
    <property type="entry name" value="RNA POLYMERASE SIGMA FACTOR HI_1459-RELATED"/>
    <property type="match status" value="1"/>
</dbReference>
<dbReference type="GO" id="GO:0016987">
    <property type="term" value="F:sigma factor activity"/>
    <property type="evidence" value="ECO:0007669"/>
    <property type="project" value="UniProtKB-KW"/>
</dbReference>
<evidence type="ECO:0000259" key="6">
    <source>
        <dbReference type="Pfam" id="PF04542"/>
    </source>
</evidence>
<feature type="domain" description="RNA polymerase sigma-70 region 2" evidence="6">
    <location>
        <begin position="26"/>
        <end position="91"/>
    </location>
</feature>
<evidence type="ECO:0000313" key="7">
    <source>
        <dbReference type="EMBL" id="PZP41092.1"/>
    </source>
</evidence>
<dbReference type="Proteomes" id="UP000249645">
    <property type="component" value="Unassembled WGS sequence"/>
</dbReference>
<proteinExistence type="inferred from homology"/>
<keyword evidence="2" id="KW-0805">Transcription regulation</keyword>
<keyword evidence="3" id="KW-0731">Sigma factor</keyword>
<dbReference type="EMBL" id="QFOI01000547">
    <property type="protein sequence ID" value="PZP41092.1"/>
    <property type="molecule type" value="Genomic_DNA"/>
</dbReference>
<dbReference type="InterPro" id="IPR013324">
    <property type="entry name" value="RNA_pol_sigma_r3/r4-like"/>
</dbReference>
<evidence type="ECO:0000256" key="4">
    <source>
        <dbReference type="ARBA" id="ARBA00023125"/>
    </source>
</evidence>
<dbReference type="GO" id="GO:0006352">
    <property type="term" value="P:DNA-templated transcription initiation"/>
    <property type="evidence" value="ECO:0007669"/>
    <property type="project" value="InterPro"/>
</dbReference>
<keyword evidence="5" id="KW-0804">Transcription</keyword>
<keyword evidence="4" id="KW-0238">DNA-binding</keyword>
<dbReference type="Gene3D" id="1.10.10.10">
    <property type="entry name" value="Winged helix-like DNA-binding domain superfamily/Winged helix DNA-binding domain"/>
    <property type="match status" value="1"/>
</dbReference>
<dbReference type="InterPro" id="IPR039425">
    <property type="entry name" value="RNA_pol_sigma-70-like"/>
</dbReference>
<dbReference type="SUPFAM" id="SSF88946">
    <property type="entry name" value="Sigma2 domain of RNA polymerase sigma factors"/>
    <property type="match status" value="1"/>
</dbReference>
<evidence type="ECO:0000313" key="8">
    <source>
        <dbReference type="Proteomes" id="UP000249645"/>
    </source>
</evidence>
<dbReference type="InterPro" id="IPR013325">
    <property type="entry name" value="RNA_pol_sigma_r2"/>
</dbReference>
<accession>A0A2W5GCM0</accession>
<dbReference type="InterPro" id="IPR036388">
    <property type="entry name" value="WH-like_DNA-bd_sf"/>
</dbReference>
<evidence type="ECO:0000256" key="5">
    <source>
        <dbReference type="ARBA" id="ARBA00023163"/>
    </source>
</evidence>
<dbReference type="GO" id="GO:0003677">
    <property type="term" value="F:DNA binding"/>
    <property type="evidence" value="ECO:0007669"/>
    <property type="project" value="UniProtKB-KW"/>
</dbReference>
<dbReference type="PANTHER" id="PTHR43133">
    <property type="entry name" value="RNA POLYMERASE ECF-TYPE SIGMA FACTO"/>
    <property type="match status" value="1"/>
</dbReference>
<evidence type="ECO:0000256" key="3">
    <source>
        <dbReference type="ARBA" id="ARBA00023082"/>
    </source>
</evidence>
<sequence length="183" mass="21518">MHKNLTDEELLAAIYRTKDNRLLGILLQRYTLLLLGVCMKYLKNEAEAKDCVQLVFMKAVTYLPNHTVTNFKSWIYTVAKNQCFMLLRSKKTAPETVLMPEFLENELEYSNDKEKEILLQTMENAIEDLPFGQKECIQMFYLKKMSYNDIVQKSEFTLLQVKSNIQNGKRNLKSLIEKRLKSF</sequence>
<organism evidence="7 8">
    <name type="scientific">Pseudopedobacter saltans</name>
    <dbReference type="NCBI Taxonomy" id="151895"/>
    <lineage>
        <taxon>Bacteria</taxon>
        <taxon>Pseudomonadati</taxon>
        <taxon>Bacteroidota</taxon>
        <taxon>Sphingobacteriia</taxon>
        <taxon>Sphingobacteriales</taxon>
        <taxon>Sphingobacteriaceae</taxon>
        <taxon>Pseudopedobacter</taxon>
    </lineage>
</organism>
<protein>
    <submittedName>
        <fullName evidence="7">Sigma-70 family RNA polymerase sigma factor</fullName>
    </submittedName>
</protein>
<evidence type="ECO:0000256" key="2">
    <source>
        <dbReference type="ARBA" id="ARBA00023015"/>
    </source>
</evidence>
<reference evidence="7 8" key="1">
    <citation type="submission" date="2017-11" db="EMBL/GenBank/DDBJ databases">
        <title>Infants hospitalized years apart are colonized by the same room-sourced microbial strains.</title>
        <authorList>
            <person name="Brooks B."/>
            <person name="Olm M.R."/>
            <person name="Firek B.A."/>
            <person name="Baker R."/>
            <person name="Thomas B.C."/>
            <person name="Morowitz M.J."/>
            <person name="Banfield J.F."/>
        </authorList>
    </citation>
    <scope>NUCLEOTIDE SEQUENCE [LARGE SCALE GENOMIC DNA]</scope>
    <source>
        <strain evidence="7">S2_009_000_R2_76</strain>
    </source>
</reference>
<dbReference type="AlphaFoldDB" id="A0A2W5GCM0"/>
<evidence type="ECO:0000256" key="1">
    <source>
        <dbReference type="ARBA" id="ARBA00010641"/>
    </source>
</evidence>
<gene>
    <name evidence="7" type="ORF">DI598_18645</name>
</gene>
<comment type="similarity">
    <text evidence="1">Belongs to the sigma-70 factor family. ECF subfamily.</text>
</comment>